<evidence type="ECO:0000256" key="2">
    <source>
        <dbReference type="ARBA" id="ARBA00022679"/>
    </source>
</evidence>
<name>A0A645IUN9_9ZZZZ</name>
<dbReference type="PANTHER" id="PTHR42681:SF1">
    <property type="entry name" value="MALONYL-COA-ACYL CARRIER PROTEIN TRANSACYLASE, MITOCHONDRIAL"/>
    <property type="match status" value="1"/>
</dbReference>
<keyword evidence="2 5" id="KW-0808">Transferase</keyword>
<dbReference type="GO" id="GO:0006633">
    <property type="term" value="P:fatty acid biosynthetic process"/>
    <property type="evidence" value="ECO:0007669"/>
    <property type="project" value="TreeGrafter"/>
</dbReference>
<dbReference type="Gene3D" id="3.30.70.250">
    <property type="entry name" value="Malonyl-CoA ACP transacylase, ACP-binding"/>
    <property type="match status" value="1"/>
</dbReference>
<reference evidence="5" key="1">
    <citation type="submission" date="2019-08" db="EMBL/GenBank/DDBJ databases">
        <authorList>
            <person name="Kucharzyk K."/>
            <person name="Murdoch R.W."/>
            <person name="Higgins S."/>
            <person name="Loffler F."/>
        </authorList>
    </citation>
    <scope>NUCLEOTIDE SEQUENCE</scope>
</reference>
<protein>
    <recommendedName>
        <fullName evidence="1">[acyl-carrier-protein] S-malonyltransferase</fullName>
        <ecNumber evidence="1">2.3.1.39</ecNumber>
    </recommendedName>
</protein>
<dbReference type="EC" id="2.3.1.39" evidence="1"/>
<dbReference type="Gene3D" id="3.40.366.10">
    <property type="entry name" value="Malonyl-Coenzyme A Acyl Carrier Protein, domain 2"/>
    <property type="match status" value="1"/>
</dbReference>
<evidence type="ECO:0000256" key="1">
    <source>
        <dbReference type="ARBA" id="ARBA00013258"/>
    </source>
</evidence>
<dbReference type="InterPro" id="IPR016035">
    <property type="entry name" value="Acyl_Trfase/lysoPLipase"/>
</dbReference>
<dbReference type="PANTHER" id="PTHR42681">
    <property type="entry name" value="MALONYL-COA-ACYL CARRIER PROTEIN TRANSACYLASE, MITOCHONDRIAL"/>
    <property type="match status" value="1"/>
</dbReference>
<evidence type="ECO:0000313" key="5">
    <source>
        <dbReference type="EMBL" id="MPN55135.1"/>
    </source>
</evidence>
<keyword evidence="3 5" id="KW-0012">Acyltransferase</keyword>
<evidence type="ECO:0000256" key="4">
    <source>
        <dbReference type="ARBA" id="ARBA00048462"/>
    </source>
</evidence>
<dbReference type="SUPFAM" id="SSF52151">
    <property type="entry name" value="FabD/lysophospholipase-like"/>
    <property type="match status" value="1"/>
</dbReference>
<accession>A0A645IUN9</accession>
<dbReference type="InterPro" id="IPR001227">
    <property type="entry name" value="Ac_transferase_dom_sf"/>
</dbReference>
<dbReference type="InterPro" id="IPR050858">
    <property type="entry name" value="Mal-CoA-ACP_Trans/PKS_FabD"/>
</dbReference>
<evidence type="ECO:0000256" key="3">
    <source>
        <dbReference type="ARBA" id="ARBA00023315"/>
    </source>
</evidence>
<dbReference type="AlphaFoldDB" id="A0A645IUN9"/>
<dbReference type="EMBL" id="VSSQ01124029">
    <property type="protein sequence ID" value="MPN55135.1"/>
    <property type="molecule type" value="Genomic_DNA"/>
</dbReference>
<sequence>MKGVKTKWLNVEGAFHSPLMAQANDRLQPHLAALIPKAPFCYVISNLDGKPSMDGARIKDKLKNQMVSRVKWYDTILQIKDLGPKAFFEIGPGDTLKKICMTITFKPKCHSV</sequence>
<comment type="caution">
    <text evidence="5">The sequence shown here is derived from an EMBL/GenBank/DDBJ whole genome shotgun (WGS) entry which is preliminary data.</text>
</comment>
<gene>
    <name evidence="5" type="primary">fabD_36</name>
    <name evidence="5" type="ORF">SDC9_202814</name>
</gene>
<organism evidence="5">
    <name type="scientific">bioreactor metagenome</name>
    <dbReference type="NCBI Taxonomy" id="1076179"/>
    <lineage>
        <taxon>unclassified sequences</taxon>
        <taxon>metagenomes</taxon>
        <taxon>ecological metagenomes</taxon>
    </lineage>
</organism>
<comment type="catalytic activity">
    <reaction evidence="4">
        <text>holo-[ACP] + malonyl-CoA = malonyl-[ACP] + CoA</text>
        <dbReference type="Rhea" id="RHEA:41792"/>
        <dbReference type="Rhea" id="RHEA-COMP:9623"/>
        <dbReference type="Rhea" id="RHEA-COMP:9685"/>
        <dbReference type="ChEBI" id="CHEBI:57287"/>
        <dbReference type="ChEBI" id="CHEBI:57384"/>
        <dbReference type="ChEBI" id="CHEBI:64479"/>
        <dbReference type="ChEBI" id="CHEBI:78449"/>
        <dbReference type="EC" id="2.3.1.39"/>
    </reaction>
</comment>
<dbReference type="GO" id="GO:0004314">
    <property type="term" value="F:[acyl-carrier-protein] S-malonyltransferase activity"/>
    <property type="evidence" value="ECO:0007669"/>
    <property type="project" value="UniProtKB-EC"/>
</dbReference>
<proteinExistence type="predicted"/>